<dbReference type="Proteomes" id="UP000326565">
    <property type="component" value="Unassembled WGS sequence"/>
</dbReference>
<gene>
    <name evidence="1" type="ORF">BDV29DRAFT_186824</name>
</gene>
<proteinExistence type="predicted"/>
<dbReference type="EMBL" id="ML732597">
    <property type="protein sequence ID" value="KAB8067072.1"/>
    <property type="molecule type" value="Genomic_DNA"/>
</dbReference>
<keyword evidence="2" id="KW-1185">Reference proteome</keyword>
<dbReference type="OrthoDB" id="4505704at2759"/>
<protein>
    <submittedName>
        <fullName evidence="1">Uncharacterized protein</fullName>
    </submittedName>
</protein>
<evidence type="ECO:0000313" key="1">
    <source>
        <dbReference type="EMBL" id="KAB8067072.1"/>
    </source>
</evidence>
<feature type="non-terminal residue" evidence="1">
    <location>
        <position position="65"/>
    </location>
</feature>
<reference evidence="1 2" key="1">
    <citation type="submission" date="2019-04" db="EMBL/GenBank/DDBJ databases">
        <title>Friends and foes A comparative genomics study of 23 Aspergillus species from section Flavi.</title>
        <authorList>
            <consortium name="DOE Joint Genome Institute"/>
            <person name="Kjaerbolling I."/>
            <person name="Vesth T."/>
            <person name="Frisvad J.C."/>
            <person name="Nybo J.L."/>
            <person name="Theobald S."/>
            <person name="Kildgaard S."/>
            <person name="Isbrandt T."/>
            <person name="Kuo A."/>
            <person name="Sato A."/>
            <person name="Lyhne E.K."/>
            <person name="Kogle M.E."/>
            <person name="Wiebenga A."/>
            <person name="Kun R.S."/>
            <person name="Lubbers R.J."/>
            <person name="Makela M.R."/>
            <person name="Barry K."/>
            <person name="Chovatia M."/>
            <person name="Clum A."/>
            <person name="Daum C."/>
            <person name="Haridas S."/>
            <person name="He G."/>
            <person name="LaButti K."/>
            <person name="Lipzen A."/>
            <person name="Mondo S."/>
            <person name="Riley R."/>
            <person name="Salamov A."/>
            <person name="Simmons B.A."/>
            <person name="Magnuson J.K."/>
            <person name="Henrissat B."/>
            <person name="Mortensen U.H."/>
            <person name="Larsen T.O."/>
            <person name="Devries R.P."/>
            <person name="Grigoriev I.V."/>
            <person name="Machida M."/>
            <person name="Baker S.E."/>
            <person name="Andersen M.R."/>
        </authorList>
    </citation>
    <scope>NUCLEOTIDE SEQUENCE [LARGE SCALE GENOMIC DNA]</scope>
    <source>
        <strain evidence="1 2">CBS 151.66</strain>
    </source>
</reference>
<organism evidence="1 2">
    <name type="scientific">Aspergillus leporis</name>
    <dbReference type="NCBI Taxonomy" id="41062"/>
    <lineage>
        <taxon>Eukaryota</taxon>
        <taxon>Fungi</taxon>
        <taxon>Dikarya</taxon>
        <taxon>Ascomycota</taxon>
        <taxon>Pezizomycotina</taxon>
        <taxon>Eurotiomycetes</taxon>
        <taxon>Eurotiomycetidae</taxon>
        <taxon>Eurotiales</taxon>
        <taxon>Aspergillaceae</taxon>
        <taxon>Aspergillus</taxon>
        <taxon>Aspergillus subgen. Circumdati</taxon>
    </lineage>
</organism>
<name>A0A5N5WIW1_9EURO</name>
<evidence type="ECO:0000313" key="2">
    <source>
        <dbReference type="Proteomes" id="UP000326565"/>
    </source>
</evidence>
<accession>A0A5N5WIW1</accession>
<dbReference type="AlphaFoldDB" id="A0A5N5WIW1"/>
<sequence length="65" mass="7413">MFSTLTTRLKAQLTESTQLQNTFTNNKLLKITKTQHYISCLAYIIQLSATALLQKLHLETSNNEV</sequence>